<keyword evidence="1" id="KW-0812">Transmembrane</keyword>
<feature type="transmembrane region" description="Helical" evidence="1">
    <location>
        <begin position="24"/>
        <end position="48"/>
    </location>
</feature>
<keyword evidence="4" id="KW-1185">Reference proteome</keyword>
<dbReference type="EC" id="3.4.-.-" evidence="3"/>
<feature type="transmembrane region" description="Helical" evidence="1">
    <location>
        <begin position="68"/>
        <end position="91"/>
    </location>
</feature>
<evidence type="ECO:0000259" key="2">
    <source>
        <dbReference type="Pfam" id="PF02517"/>
    </source>
</evidence>
<feature type="domain" description="CAAX prenyl protease 2/Lysostaphin resistance protein A-like" evidence="2">
    <location>
        <begin position="144"/>
        <end position="240"/>
    </location>
</feature>
<accession>A0ABZ1E1F0</accession>
<feature type="transmembrane region" description="Helical" evidence="1">
    <location>
        <begin position="111"/>
        <end position="127"/>
    </location>
</feature>
<organism evidence="3 4">
    <name type="scientific">Thioclava litoralis</name>
    <dbReference type="NCBI Taxonomy" id="3076557"/>
    <lineage>
        <taxon>Bacteria</taxon>
        <taxon>Pseudomonadati</taxon>
        <taxon>Pseudomonadota</taxon>
        <taxon>Alphaproteobacteria</taxon>
        <taxon>Rhodobacterales</taxon>
        <taxon>Paracoccaceae</taxon>
        <taxon>Thioclava</taxon>
    </lineage>
</organism>
<keyword evidence="1" id="KW-0472">Membrane</keyword>
<protein>
    <submittedName>
        <fullName evidence="3">CPBP family intramembrane glutamic endopeptidase</fullName>
        <ecNumber evidence="3">3.4.-.-</ecNumber>
    </submittedName>
</protein>
<feature type="transmembrane region" description="Helical" evidence="1">
    <location>
        <begin position="204"/>
        <end position="223"/>
    </location>
</feature>
<reference evidence="3 4" key="1">
    <citation type="submission" date="2023-09" db="EMBL/GenBank/DDBJ databases">
        <title>Thioclava shenzhenensis sp. nov., a multidrug resistant bacteria-antagonizing species isolated from coastal seawater.</title>
        <authorList>
            <person name="Long M."/>
        </authorList>
    </citation>
    <scope>NUCLEOTIDE SEQUENCE [LARGE SCALE GENOMIC DNA]</scope>
    <source>
        <strain evidence="3 4">FTW29</strain>
    </source>
</reference>
<sequence length="294" mass="31406">MPHYPLLASYTAPARATAELWRSLVGILAIMAIYALGASTLIGMSLAHMTGMAQVFRLQEIATGSSPFGVTVLLASFLPLVAGVLIVTQYLCKRPANSLFGAGWGGDFRRAFWPLLALGVVMAWIGSRAPDVGHATALSAALPWWPVVIPLVFVQICSEEVLFRGFLMQQLGAWSNNNVLICMGGPSILFGVLHYDAGTYGAQALWPVIWAAFYGVLASDLTARTGNLGAALAFHLVNNLSAILLVSYYGHIDGVALFSIVANLQDFNTIAPAMLVDGASITVSWLLIRLSLRV</sequence>
<evidence type="ECO:0000313" key="4">
    <source>
        <dbReference type="Proteomes" id="UP001623290"/>
    </source>
</evidence>
<keyword evidence="1" id="KW-1133">Transmembrane helix</keyword>
<evidence type="ECO:0000313" key="3">
    <source>
        <dbReference type="EMBL" id="WRY34909.1"/>
    </source>
</evidence>
<keyword evidence="3" id="KW-0378">Hydrolase</keyword>
<name>A0ABZ1E1F0_9RHOB</name>
<dbReference type="RefSeq" id="WP_406721542.1">
    <property type="nucleotide sequence ID" value="NZ_CP135443.1"/>
</dbReference>
<dbReference type="GO" id="GO:0016787">
    <property type="term" value="F:hydrolase activity"/>
    <property type="evidence" value="ECO:0007669"/>
    <property type="project" value="UniProtKB-KW"/>
</dbReference>
<dbReference type="InterPro" id="IPR003675">
    <property type="entry name" value="Rce1/LyrA-like_dom"/>
</dbReference>
<gene>
    <name evidence="3" type="ORF">RPE78_06405</name>
</gene>
<evidence type="ECO:0000256" key="1">
    <source>
        <dbReference type="SAM" id="Phobius"/>
    </source>
</evidence>
<feature type="transmembrane region" description="Helical" evidence="1">
    <location>
        <begin position="147"/>
        <end position="167"/>
    </location>
</feature>
<feature type="transmembrane region" description="Helical" evidence="1">
    <location>
        <begin position="230"/>
        <end position="250"/>
    </location>
</feature>
<dbReference type="Proteomes" id="UP001623290">
    <property type="component" value="Chromosome"/>
</dbReference>
<feature type="transmembrane region" description="Helical" evidence="1">
    <location>
        <begin position="270"/>
        <end position="288"/>
    </location>
</feature>
<feature type="transmembrane region" description="Helical" evidence="1">
    <location>
        <begin position="179"/>
        <end position="198"/>
    </location>
</feature>
<dbReference type="Pfam" id="PF02517">
    <property type="entry name" value="Rce1-like"/>
    <property type="match status" value="1"/>
</dbReference>
<proteinExistence type="predicted"/>
<dbReference type="EMBL" id="CP135443">
    <property type="protein sequence ID" value="WRY34909.1"/>
    <property type="molecule type" value="Genomic_DNA"/>
</dbReference>